<protein>
    <submittedName>
        <fullName evidence="3">NIPSNAP family protein</fullName>
    </submittedName>
</protein>
<name>A0ABW5DLU5_9PROT</name>
<dbReference type="EMBL" id="JBHUIP010000001">
    <property type="protein sequence ID" value="MFD2261510.1"/>
    <property type="molecule type" value="Genomic_DNA"/>
</dbReference>
<gene>
    <name evidence="3" type="ORF">ACFSM5_01330</name>
</gene>
<evidence type="ECO:0000259" key="2">
    <source>
        <dbReference type="Pfam" id="PF07978"/>
    </source>
</evidence>
<reference evidence="4" key="1">
    <citation type="journal article" date="2019" name="Int. J. Syst. Evol. Microbiol.">
        <title>The Global Catalogue of Microorganisms (GCM) 10K type strain sequencing project: providing services to taxonomists for standard genome sequencing and annotation.</title>
        <authorList>
            <consortium name="The Broad Institute Genomics Platform"/>
            <consortium name="The Broad Institute Genome Sequencing Center for Infectious Disease"/>
            <person name="Wu L."/>
            <person name="Ma J."/>
        </authorList>
    </citation>
    <scope>NUCLEOTIDE SEQUENCE [LARGE SCALE GENOMIC DNA]</scope>
    <source>
        <strain evidence="4">CGMCC 1.19062</strain>
    </source>
</reference>
<dbReference type="InterPro" id="IPR012577">
    <property type="entry name" value="NIPSNAP"/>
</dbReference>
<dbReference type="Gene3D" id="3.30.70.100">
    <property type="match status" value="1"/>
</dbReference>
<dbReference type="Proteomes" id="UP001597295">
    <property type="component" value="Unassembled WGS sequence"/>
</dbReference>
<keyword evidence="4" id="KW-1185">Reference proteome</keyword>
<sequence length="216" mass="23802">MPVSPIVELRRYTLKPGQRDVLIELFDREFVETQEACGMSVIGQFRDLDRPDHFVWLRGFADMEARRKGLETFYGGPVWAAQKEAANGTMIDSDDVYLLRAVKGFQLQGLSRTGGPAGLLVAALFPQDAVLPDFGDALLASFVTEESPNTFPRLPVWEDRKVQAVFLTFANEAAFEAYPVSLAGADVARLQPTDRSLLRAAPGAERDQGGGPNDQR</sequence>
<dbReference type="Pfam" id="PF07978">
    <property type="entry name" value="NIPSNAP"/>
    <property type="match status" value="1"/>
</dbReference>
<feature type="region of interest" description="Disordered" evidence="1">
    <location>
        <begin position="197"/>
        <end position="216"/>
    </location>
</feature>
<dbReference type="InterPro" id="IPR011008">
    <property type="entry name" value="Dimeric_a/b-barrel"/>
</dbReference>
<evidence type="ECO:0000313" key="3">
    <source>
        <dbReference type="EMBL" id="MFD2261510.1"/>
    </source>
</evidence>
<evidence type="ECO:0000256" key="1">
    <source>
        <dbReference type="SAM" id="MobiDB-lite"/>
    </source>
</evidence>
<accession>A0ABW5DLU5</accession>
<dbReference type="SUPFAM" id="SSF54909">
    <property type="entry name" value="Dimeric alpha+beta barrel"/>
    <property type="match status" value="1"/>
</dbReference>
<evidence type="ECO:0000313" key="4">
    <source>
        <dbReference type="Proteomes" id="UP001597295"/>
    </source>
</evidence>
<comment type="caution">
    <text evidence="3">The sequence shown here is derived from an EMBL/GenBank/DDBJ whole genome shotgun (WGS) entry which is preliminary data.</text>
</comment>
<proteinExistence type="predicted"/>
<dbReference type="RefSeq" id="WP_379874395.1">
    <property type="nucleotide sequence ID" value="NZ_JBHUIP010000001.1"/>
</dbReference>
<feature type="domain" description="NIPSNAP" evidence="2">
    <location>
        <begin position="7"/>
        <end position="102"/>
    </location>
</feature>
<organism evidence="3 4">
    <name type="scientific">Lacibacterium aquatile</name>
    <dbReference type="NCBI Taxonomy" id="1168082"/>
    <lineage>
        <taxon>Bacteria</taxon>
        <taxon>Pseudomonadati</taxon>
        <taxon>Pseudomonadota</taxon>
        <taxon>Alphaproteobacteria</taxon>
        <taxon>Rhodospirillales</taxon>
        <taxon>Rhodospirillaceae</taxon>
    </lineage>
</organism>